<organism evidence="1 2">
    <name type="scientific">Nephila pilipes</name>
    <name type="common">Giant wood spider</name>
    <name type="synonym">Nephila maculata</name>
    <dbReference type="NCBI Taxonomy" id="299642"/>
    <lineage>
        <taxon>Eukaryota</taxon>
        <taxon>Metazoa</taxon>
        <taxon>Ecdysozoa</taxon>
        <taxon>Arthropoda</taxon>
        <taxon>Chelicerata</taxon>
        <taxon>Arachnida</taxon>
        <taxon>Araneae</taxon>
        <taxon>Araneomorphae</taxon>
        <taxon>Entelegynae</taxon>
        <taxon>Araneoidea</taxon>
        <taxon>Nephilidae</taxon>
        <taxon>Nephila</taxon>
    </lineage>
</organism>
<dbReference type="Proteomes" id="UP000887013">
    <property type="component" value="Unassembled WGS sequence"/>
</dbReference>
<evidence type="ECO:0000313" key="2">
    <source>
        <dbReference type="Proteomes" id="UP000887013"/>
    </source>
</evidence>
<gene>
    <name evidence="1" type="primary">AVEN_269634_1</name>
    <name evidence="1" type="ORF">NPIL_356351</name>
</gene>
<comment type="caution">
    <text evidence="1">The sequence shown here is derived from an EMBL/GenBank/DDBJ whole genome shotgun (WGS) entry which is preliminary data.</text>
</comment>
<dbReference type="SUPFAM" id="SSF57850">
    <property type="entry name" value="RING/U-box"/>
    <property type="match status" value="1"/>
</dbReference>
<reference evidence="1" key="1">
    <citation type="submission" date="2020-08" db="EMBL/GenBank/DDBJ databases">
        <title>Multicomponent nature underlies the extraordinary mechanical properties of spider dragline silk.</title>
        <authorList>
            <person name="Kono N."/>
            <person name="Nakamura H."/>
            <person name="Mori M."/>
            <person name="Yoshida Y."/>
            <person name="Ohtoshi R."/>
            <person name="Malay A.D."/>
            <person name="Moran D.A.P."/>
            <person name="Tomita M."/>
            <person name="Numata K."/>
            <person name="Arakawa K."/>
        </authorList>
    </citation>
    <scope>NUCLEOTIDE SEQUENCE</scope>
</reference>
<sequence length="172" mass="19380">MHPKKFLSTRHFSCYKDVQIALIHGMLAPIPIDRLLPYKNIKTDPIENKGVEERLLDGHPRVRTTGVFKAVLSGTANTIVPIKQPLVKQSSDKFNSFIEEGKNLKNGVLKKCPRCQYAAKSQNGDKYCCTHCNYSFCQSCFNPITTMVHSCVQPEVSILIGSKKSKKNLKRL</sequence>
<proteinExistence type="predicted"/>
<dbReference type="OrthoDB" id="6427625at2759"/>
<name>A0A8X6R1W8_NEPPI</name>
<dbReference type="AlphaFoldDB" id="A0A8X6R1W8"/>
<protein>
    <submittedName>
        <fullName evidence="1">Uncharacterized protein</fullName>
    </submittedName>
</protein>
<evidence type="ECO:0000313" key="1">
    <source>
        <dbReference type="EMBL" id="GFU49540.1"/>
    </source>
</evidence>
<keyword evidence="2" id="KW-1185">Reference proteome</keyword>
<accession>A0A8X6R1W8</accession>
<dbReference type="EMBL" id="BMAW01086990">
    <property type="protein sequence ID" value="GFU49540.1"/>
    <property type="molecule type" value="Genomic_DNA"/>
</dbReference>